<feature type="domain" description="GHMP kinase N-terminal" evidence="3">
    <location>
        <begin position="70"/>
        <end position="142"/>
    </location>
</feature>
<dbReference type="Pfam" id="PF00288">
    <property type="entry name" value="GHMP_kinases_N"/>
    <property type="match status" value="1"/>
</dbReference>
<organism evidence="4 5">
    <name type="scientific">Halobellus clavatus</name>
    <dbReference type="NCBI Taxonomy" id="660517"/>
    <lineage>
        <taxon>Archaea</taxon>
        <taxon>Methanobacteriati</taxon>
        <taxon>Methanobacteriota</taxon>
        <taxon>Stenosarchaea group</taxon>
        <taxon>Halobacteria</taxon>
        <taxon>Halobacteriales</taxon>
        <taxon>Haloferacaceae</taxon>
        <taxon>Halobellus</taxon>
    </lineage>
</organism>
<dbReference type="STRING" id="660517.SAMN04487946_10420"/>
<comment type="pathway">
    <text evidence="2">Cofactor biosynthesis; 5,6,7,8-tetrahydromethanopterin biosynthesis.</text>
</comment>
<dbReference type="UniPathway" id="UPA00065"/>
<evidence type="ECO:0000256" key="2">
    <source>
        <dbReference type="PIRNR" id="PIRNR004884"/>
    </source>
</evidence>
<dbReference type="PIRSF" id="PIRSF004884">
    <property type="entry name" value="Sugar_kin_arch"/>
    <property type="match status" value="1"/>
</dbReference>
<comment type="similarity">
    <text evidence="2">Belongs to the beta-RFA-P synthase family.</text>
</comment>
<dbReference type="EMBL" id="FNPB01000004">
    <property type="protein sequence ID" value="SDX91570.1"/>
    <property type="molecule type" value="Genomic_DNA"/>
</dbReference>
<protein>
    <recommendedName>
        <fullName evidence="2">Beta-ribofuranosylaminobenzene 5'-phosphate synthase</fullName>
        <shortName evidence="2">Beta-RFA-P synthase</shortName>
        <ecNumber evidence="2">2.4.2.54</ecNumber>
    </recommendedName>
</protein>
<dbReference type="Proteomes" id="UP000199170">
    <property type="component" value="Unassembled WGS sequence"/>
</dbReference>
<comment type="subunit">
    <text evidence="2">Homodimer.</text>
</comment>
<evidence type="ECO:0000256" key="1">
    <source>
        <dbReference type="ARBA" id="ARBA00022679"/>
    </source>
</evidence>
<dbReference type="AlphaFoldDB" id="A0A1H3FKW8"/>
<dbReference type="OrthoDB" id="85156at2157"/>
<dbReference type="SUPFAM" id="SSF54211">
    <property type="entry name" value="Ribosomal protein S5 domain 2-like"/>
    <property type="match status" value="1"/>
</dbReference>
<dbReference type="PANTHER" id="PTHR20861:SF6">
    <property type="entry name" value="BETA-RIBOFURANOSYLPHENOL 5'-PHOSPHATE SYNTHASE"/>
    <property type="match status" value="1"/>
</dbReference>
<dbReference type="Gene3D" id="3.30.230.10">
    <property type="match status" value="1"/>
</dbReference>
<dbReference type="PANTHER" id="PTHR20861">
    <property type="entry name" value="HOMOSERINE/4-DIPHOSPHOCYTIDYL-2-C-METHYL-D-ERYTHRITOL KINASE"/>
    <property type="match status" value="1"/>
</dbReference>
<comment type="catalytic activity">
    <reaction evidence="2">
        <text>5-phospho-alpha-D-ribose 1-diphosphate + 4-hydroxybenzoate + H(+) = 4-(beta-D-ribofuranosyl)phenol 5'-phosphate + CO2 + diphosphate</text>
        <dbReference type="Rhea" id="RHEA:48556"/>
        <dbReference type="ChEBI" id="CHEBI:15378"/>
        <dbReference type="ChEBI" id="CHEBI:16526"/>
        <dbReference type="ChEBI" id="CHEBI:17879"/>
        <dbReference type="ChEBI" id="CHEBI:33019"/>
        <dbReference type="ChEBI" id="CHEBI:58017"/>
        <dbReference type="ChEBI" id="CHEBI:82767"/>
        <dbReference type="EC" id="2.4.2.54"/>
    </reaction>
</comment>
<name>A0A1H3FKW8_9EURY</name>
<dbReference type="InterPro" id="IPR020568">
    <property type="entry name" value="Ribosomal_Su5_D2-typ_SF"/>
</dbReference>
<evidence type="ECO:0000259" key="3">
    <source>
        <dbReference type="Pfam" id="PF00288"/>
    </source>
</evidence>
<sequence>MRVRVAATARLHFGFQNLSPSRERLYGGLGVAVDAPEAIVAAEPAEAVVCDADGDVGAKTADTVAVYARRATELLGVEGARVTVESALPRHVGFGSGTQLALCTFTAIARAYGREPAVRDAAADLGRGGRSGVGVAAFEAGGFVVDAGTPTDPHTETALAEGVATVPSVAVQQEIPADWRFLLVVPDADAGRSGATEDASMQSVIGGADPTLADRIEAAVAGRVLPAVADGDAARFGAAIQTVDRLNGEWYTDEQGDIYRAPVAEVVDALTDSRAVFGVGQSSWGPAVYGVTTAGRAEAARDAGQRALSHAGLDGEVAVVAGRNRGAVVTQC</sequence>
<comment type="function">
    <text evidence="2">Catalyzes the condensation of 4-aminobenzoate (pABA) with 5-phospho-alpha-D-ribose 1-diphosphate (PRPP) to produce beta-ribofuranosylaminobenzene 5'-phosphate (beta-RFA-P).</text>
</comment>
<dbReference type="InterPro" id="IPR006204">
    <property type="entry name" value="GHMP_kinase_N_dom"/>
</dbReference>
<dbReference type="GO" id="GO:0043793">
    <property type="term" value="F:beta-ribofuranosylaminobenzene 5'-phosphate synthase activity"/>
    <property type="evidence" value="ECO:0007669"/>
    <property type="project" value="UniProtKB-EC"/>
</dbReference>
<dbReference type="EC" id="2.4.2.54" evidence="2"/>
<dbReference type="RefSeq" id="WP_089766609.1">
    <property type="nucleotide sequence ID" value="NZ_FNPB01000004.1"/>
</dbReference>
<reference evidence="5" key="1">
    <citation type="submission" date="2016-10" db="EMBL/GenBank/DDBJ databases">
        <authorList>
            <person name="Varghese N."/>
            <person name="Submissions S."/>
        </authorList>
    </citation>
    <scope>NUCLEOTIDE SEQUENCE [LARGE SCALE GENOMIC DNA]</scope>
    <source>
        <strain evidence="5">CGMCC 1.10118</strain>
    </source>
</reference>
<dbReference type="NCBIfam" id="TIGR00144">
    <property type="entry name" value="beta_RFAP_syn"/>
    <property type="match status" value="1"/>
</dbReference>
<keyword evidence="2" id="KW-0328">Glycosyltransferase</keyword>
<accession>A0A1H3FKW8</accession>
<keyword evidence="5" id="KW-1185">Reference proteome</keyword>
<proteinExistence type="inferred from homology"/>
<gene>
    <name evidence="4" type="ORF">SAMN04487946_10420</name>
</gene>
<keyword evidence="1 2" id="KW-0808">Transferase</keyword>
<dbReference type="InterPro" id="IPR014721">
    <property type="entry name" value="Ribsml_uS5_D2-typ_fold_subgr"/>
</dbReference>
<evidence type="ECO:0000313" key="4">
    <source>
        <dbReference type="EMBL" id="SDX91570.1"/>
    </source>
</evidence>
<evidence type="ECO:0000313" key="5">
    <source>
        <dbReference type="Proteomes" id="UP000199170"/>
    </source>
</evidence>
<dbReference type="GO" id="GO:0005524">
    <property type="term" value="F:ATP binding"/>
    <property type="evidence" value="ECO:0007669"/>
    <property type="project" value="UniProtKB-UniRule"/>
</dbReference>
<dbReference type="InterPro" id="IPR004422">
    <property type="entry name" value="RFAP_synthase"/>
</dbReference>